<organism evidence="1 2">
    <name type="scientific">Populus trichocarpa</name>
    <name type="common">Western balsam poplar</name>
    <name type="synonym">Populus balsamifera subsp. trichocarpa</name>
    <dbReference type="NCBI Taxonomy" id="3694"/>
    <lineage>
        <taxon>Eukaryota</taxon>
        <taxon>Viridiplantae</taxon>
        <taxon>Streptophyta</taxon>
        <taxon>Embryophyta</taxon>
        <taxon>Tracheophyta</taxon>
        <taxon>Spermatophyta</taxon>
        <taxon>Magnoliopsida</taxon>
        <taxon>eudicotyledons</taxon>
        <taxon>Gunneridae</taxon>
        <taxon>Pentapetalae</taxon>
        <taxon>rosids</taxon>
        <taxon>fabids</taxon>
        <taxon>Malpighiales</taxon>
        <taxon>Salicaceae</taxon>
        <taxon>Saliceae</taxon>
        <taxon>Populus</taxon>
    </lineage>
</organism>
<keyword evidence="2" id="KW-1185">Reference proteome</keyword>
<evidence type="ECO:0000313" key="1">
    <source>
        <dbReference type="EMBL" id="PNT13715.1"/>
    </source>
</evidence>
<name>B9I0X4_POPTR</name>
<accession>B9I0X4</accession>
<reference evidence="1 2" key="1">
    <citation type="journal article" date="2006" name="Science">
        <title>The genome of black cottonwood, Populus trichocarpa (Torr. &amp; Gray).</title>
        <authorList>
            <person name="Tuskan G.A."/>
            <person name="Difazio S."/>
            <person name="Jansson S."/>
            <person name="Bohlmann J."/>
            <person name="Grigoriev I."/>
            <person name="Hellsten U."/>
            <person name="Putnam N."/>
            <person name="Ralph S."/>
            <person name="Rombauts S."/>
            <person name="Salamov A."/>
            <person name="Schein J."/>
            <person name="Sterck L."/>
            <person name="Aerts A."/>
            <person name="Bhalerao R.R."/>
            <person name="Bhalerao R.P."/>
            <person name="Blaudez D."/>
            <person name="Boerjan W."/>
            <person name="Brun A."/>
            <person name="Brunner A."/>
            <person name="Busov V."/>
            <person name="Campbell M."/>
            <person name="Carlson J."/>
            <person name="Chalot M."/>
            <person name="Chapman J."/>
            <person name="Chen G.L."/>
            <person name="Cooper D."/>
            <person name="Coutinho P.M."/>
            <person name="Couturier J."/>
            <person name="Covert S."/>
            <person name="Cronk Q."/>
            <person name="Cunningham R."/>
            <person name="Davis J."/>
            <person name="Degroeve S."/>
            <person name="Dejardin A."/>
            <person name="Depamphilis C."/>
            <person name="Detter J."/>
            <person name="Dirks B."/>
            <person name="Dubchak I."/>
            <person name="Duplessis S."/>
            <person name="Ehlting J."/>
            <person name="Ellis B."/>
            <person name="Gendler K."/>
            <person name="Goodstein D."/>
            <person name="Gribskov M."/>
            <person name="Grimwood J."/>
            <person name="Groover A."/>
            <person name="Gunter L."/>
            <person name="Hamberger B."/>
            <person name="Heinze B."/>
            <person name="Helariutta Y."/>
            <person name="Henrissat B."/>
            <person name="Holligan D."/>
            <person name="Holt R."/>
            <person name="Huang W."/>
            <person name="Islam-Faridi N."/>
            <person name="Jones S."/>
            <person name="Jones-Rhoades M."/>
            <person name="Jorgensen R."/>
            <person name="Joshi C."/>
            <person name="Kangasjarvi J."/>
            <person name="Karlsson J."/>
            <person name="Kelleher C."/>
            <person name="Kirkpatrick R."/>
            <person name="Kirst M."/>
            <person name="Kohler A."/>
            <person name="Kalluri U."/>
            <person name="Larimer F."/>
            <person name="Leebens-Mack J."/>
            <person name="Leple J.C."/>
            <person name="Locascio P."/>
            <person name="Lou Y."/>
            <person name="Lucas S."/>
            <person name="Martin F."/>
            <person name="Montanini B."/>
            <person name="Napoli C."/>
            <person name="Nelson D.R."/>
            <person name="Nelson C."/>
            <person name="Nieminen K."/>
            <person name="Nilsson O."/>
            <person name="Pereda V."/>
            <person name="Peter G."/>
            <person name="Philippe R."/>
            <person name="Pilate G."/>
            <person name="Poliakov A."/>
            <person name="Razumovskaya J."/>
            <person name="Richardson P."/>
            <person name="Rinaldi C."/>
            <person name="Ritland K."/>
            <person name="Rouze P."/>
            <person name="Ryaboy D."/>
            <person name="Schmutz J."/>
            <person name="Schrader J."/>
            <person name="Segerman B."/>
            <person name="Shin H."/>
            <person name="Siddiqui A."/>
            <person name="Sterky F."/>
            <person name="Terry A."/>
            <person name="Tsai C.J."/>
            <person name="Uberbacher E."/>
            <person name="Unneberg P."/>
            <person name="Vahala J."/>
            <person name="Wall K."/>
            <person name="Wessler S."/>
            <person name="Yang G."/>
            <person name="Yin T."/>
            <person name="Douglas C."/>
            <person name="Marra M."/>
            <person name="Sandberg G."/>
            <person name="Van de Peer Y."/>
            <person name="Rokhsar D."/>
        </authorList>
    </citation>
    <scope>NUCLEOTIDE SEQUENCE [LARGE SCALE GENOMIC DNA]</scope>
    <source>
        <strain evidence="2">cv. Nisqually</strain>
    </source>
</reference>
<dbReference type="InParanoid" id="B9I0X4"/>
<evidence type="ECO:0000313" key="2">
    <source>
        <dbReference type="Proteomes" id="UP000006729"/>
    </source>
</evidence>
<sequence>MMFFDSVFSVMKVLPGSSTPLNFILQHNQNVLDQFLSKIPGACNIKVGFPVSKSVNCDACDSLRFLTVDRSRAVTEECLGE</sequence>
<dbReference type="HOGENOM" id="CLU_2578326_0_0_1"/>
<dbReference type="Proteomes" id="UP000006729">
    <property type="component" value="Chromosome 11"/>
</dbReference>
<dbReference type="EMBL" id="CM009300">
    <property type="protein sequence ID" value="PNT13715.1"/>
    <property type="molecule type" value="Genomic_DNA"/>
</dbReference>
<protein>
    <submittedName>
        <fullName evidence="1">Uncharacterized protein</fullName>
    </submittedName>
</protein>
<proteinExistence type="predicted"/>
<dbReference type="AlphaFoldDB" id="B9I0X4"/>
<gene>
    <name evidence="1" type="ORF">POPTR_011G157400</name>
</gene>